<gene>
    <name evidence="2" type="ORF">L9059_26150</name>
</gene>
<sequence length="268" mass="30379">MKSKTAVLGSAIMLAIVLVWALAFPLSRQMPDSVFAEPFGSVYNGLNVLFTALAFGGVVITLLFQAEQSRNARREEIERSIFELFQTFTSLEFQKVKDGAFRALLAAVKDSDYAHYLATRLFVVDQAAFPVKVIPILRQLDEAKKELTDGQIEHADRADRLMLDNMLNFFALLAQRESSAMVIKHCDFAYDWWRPTLWMIGQLQEEHYARSPLVQQYCKTQLITGTLKALDKVYGHSPLSGRAPVWEYITHHPKMLAFGMDPAFAKDP</sequence>
<evidence type="ECO:0008006" key="4">
    <source>
        <dbReference type="Google" id="ProtNLM"/>
    </source>
</evidence>
<feature type="transmembrane region" description="Helical" evidence="1">
    <location>
        <begin position="46"/>
        <end position="64"/>
    </location>
</feature>
<evidence type="ECO:0000313" key="3">
    <source>
        <dbReference type="Proteomes" id="UP001299876"/>
    </source>
</evidence>
<evidence type="ECO:0000256" key="1">
    <source>
        <dbReference type="SAM" id="Phobius"/>
    </source>
</evidence>
<keyword evidence="1" id="KW-0812">Transmembrane</keyword>
<keyword evidence="1" id="KW-1133">Transmembrane helix</keyword>
<organism evidence="2 3">
    <name type="scientific">Pseudomonas violetae</name>
    <dbReference type="NCBI Taxonomy" id="2915813"/>
    <lineage>
        <taxon>Bacteria</taxon>
        <taxon>Pseudomonadati</taxon>
        <taxon>Pseudomonadota</taxon>
        <taxon>Gammaproteobacteria</taxon>
        <taxon>Pseudomonadales</taxon>
        <taxon>Pseudomonadaceae</taxon>
        <taxon>Pseudomonas</taxon>
    </lineage>
</organism>
<name>A0ABT0F6F5_9PSED</name>
<dbReference type="RefSeq" id="WP_247293769.1">
    <property type="nucleotide sequence ID" value="NZ_JAKNRW010000038.1"/>
</dbReference>
<evidence type="ECO:0000313" key="2">
    <source>
        <dbReference type="EMBL" id="MCK1793595.1"/>
    </source>
</evidence>
<dbReference type="Proteomes" id="UP001299876">
    <property type="component" value="Unassembled WGS sequence"/>
</dbReference>
<proteinExistence type="predicted"/>
<comment type="caution">
    <text evidence="2">The sequence shown here is derived from an EMBL/GenBank/DDBJ whole genome shotgun (WGS) entry which is preliminary data.</text>
</comment>
<keyword evidence="1" id="KW-0472">Membrane</keyword>
<reference evidence="2 3" key="1">
    <citation type="submission" date="2022-02" db="EMBL/GenBank/DDBJ databases">
        <title>Comparative genomics of the first Antarctic Pseudomonas spp. capable of biotransforming 2,4,6-Trinitrotoluene.</title>
        <authorList>
            <person name="Cabrera M.A."/>
            <person name="Marquez S.L."/>
            <person name="Perez-Donoso J.M."/>
        </authorList>
    </citation>
    <scope>NUCLEOTIDE SEQUENCE [LARGE SCALE GENOMIC DNA]</scope>
    <source>
        <strain evidence="2 3">TNT19</strain>
    </source>
</reference>
<protein>
    <recommendedName>
        <fullName evidence="4">Phage abortive infection protein</fullName>
    </recommendedName>
</protein>
<dbReference type="EMBL" id="JAKNRW010000038">
    <property type="protein sequence ID" value="MCK1793595.1"/>
    <property type="molecule type" value="Genomic_DNA"/>
</dbReference>
<accession>A0ABT0F6F5</accession>
<keyword evidence="3" id="KW-1185">Reference proteome</keyword>